<keyword evidence="2" id="KW-1185">Reference proteome</keyword>
<proteinExistence type="predicted"/>
<dbReference type="Proteomes" id="UP001175271">
    <property type="component" value="Unassembled WGS sequence"/>
</dbReference>
<sequence length="581" mass="68252">MQSRRSLETMSIMADTDTISDFSSNISSRYGSVRRKESFRMKVNLALKKPWRVSKQPYRVRSKALHKDESLVWIMNRARPGKTFPEEVGELFIAHRGNIDAFFTSTLNWVFRHPEMAPIFVEVVASAIKCWAAKRGSCAREAHDWWGHLWKAMETKAALGCLDILCARVGTEDDKKMRANFQFYYPGVELKKKVTDKKMVEARREISLEMRERRRQHFVGLLCVVAEMKHQFLYYAKGQIDRLVDRLKDWEKRRNFDDDKIGFAYTWLQNISFEGEKPVWFQEMKREILNPTQKHPAPTRSVRSAKKPWRRCQGIPETHRKLRFLMNTVTARDTHSEDLAKAFQKDEKLIAWFLARFHEYVLLNMKMAPLYVRTVVDVCQFLKRTTFSFKMVSKITGTMLEQMTMEGRSENSKPMALKFDKLEDSHGKKLTGNNYIFCGYLAIYAEMVHEGLLCGERNCHDMSRSMAWRVSGNDKTGKRRAHWMFVVKWTEEEMNRLDKITWAGFSRWDFPSVAVEIAKHVTSDNHLEAEFKALRKEYAEFIAVRKKISIQNATILAHRLLCAGVQQWQFDDFHEIEDTLE</sequence>
<dbReference type="EMBL" id="JAUCMV010000001">
    <property type="protein sequence ID" value="KAK0424647.1"/>
    <property type="molecule type" value="Genomic_DNA"/>
</dbReference>
<reference evidence="1" key="1">
    <citation type="submission" date="2023-06" db="EMBL/GenBank/DDBJ databases">
        <title>Genomic analysis of the entomopathogenic nematode Steinernema hermaphroditum.</title>
        <authorList>
            <person name="Schwarz E.M."/>
            <person name="Heppert J.K."/>
            <person name="Baniya A."/>
            <person name="Schwartz H.T."/>
            <person name="Tan C.-H."/>
            <person name="Antoshechkin I."/>
            <person name="Sternberg P.W."/>
            <person name="Goodrich-Blair H."/>
            <person name="Dillman A.R."/>
        </authorList>
    </citation>
    <scope>NUCLEOTIDE SEQUENCE</scope>
    <source>
        <strain evidence="1">PS9179</strain>
        <tissue evidence="1">Whole animal</tissue>
    </source>
</reference>
<evidence type="ECO:0000313" key="1">
    <source>
        <dbReference type="EMBL" id="KAK0424647.1"/>
    </source>
</evidence>
<organism evidence="1 2">
    <name type="scientific">Steinernema hermaphroditum</name>
    <dbReference type="NCBI Taxonomy" id="289476"/>
    <lineage>
        <taxon>Eukaryota</taxon>
        <taxon>Metazoa</taxon>
        <taxon>Ecdysozoa</taxon>
        <taxon>Nematoda</taxon>
        <taxon>Chromadorea</taxon>
        <taxon>Rhabditida</taxon>
        <taxon>Tylenchina</taxon>
        <taxon>Panagrolaimomorpha</taxon>
        <taxon>Strongyloidoidea</taxon>
        <taxon>Steinernematidae</taxon>
        <taxon>Steinernema</taxon>
    </lineage>
</organism>
<comment type="caution">
    <text evidence="1">The sequence shown here is derived from an EMBL/GenBank/DDBJ whole genome shotgun (WGS) entry which is preliminary data.</text>
</comment>
<dbReference type="AlphaFoldDB" id="A0AA39IK30"/>
<protein>
    <submittedName>
        <fullName evidence="1">Uncharacterized protein</fullName>
    </submittedName>
</protein>
<name>A0AA39IK30_9BILA</name>
<gene>
    <name evidence="1" type="ORF">QR680_008768</name>
</gene>
<accession>A0AA39IK30</accession>
<evidence type="ECO:0000313" key="2">
    <source>
        <dbReference type="Proteomes" id="UP001175271"/>
    </source>
</evidence>